<dbReference type="PANTHER" id="PTHR47371:SF3">
    <property type="entry name" value="PHOSPHOGLYCEROL TRANSFERASE I"/>
    <property type="match status" value="1"/>
</dbReference>
<dbReference type="Proteomes" id="UP001251524">
    <property type="component" value="Unassembled WGS sequence"/>
</dbReference>
<evidence type="ECO:0000259" key="7">
    <source>
        <dbReference type="Pfam" id="PF00884"/>
    </source>
</evidence>
<dbReference type="GO" id="GO:0016787">
    <property type="term" value="F:hydrolase activity"/>
    <property type="evidence" value="ECO:0007669"/>
    <property type="project" value="UniProtKB-KW"/>
</dbReference>
<evidence type="ECO:0000256" key="6">
    <source>
        <dbReference type="SAM" id="Phobius"/>
    </source>
</evidence>
<evidence type="ECO:0000256" key="4">
    <source>
        <dbReference type="ARBA" id="ARBA00022989"/>
    </source>
</evidence>
<dbReference type="InterPro" id="IPR050448">
    <property type="entry name" value="OpgB/LTA_synthase_biosynth"/>
</dbReference>
<feature type="transmembrane region" description="Helical" evidence="6">
    <location>
        <begin position="147"/>
        <end position="166"/>
    </location>
</feature>
<name>A0ABU1WDD9_9GAMM</name>
<reference evidence="8 9" key="1">
    <citation type="submission" date="2023-07" db="EMBL/GenBank/DDBJ databases">
        <title>Sorghum-associated microbial communities from plants grown in Nebraska, USA.</title>
        <authorList>
            <person name="Schachtman D."/>
        </authorList>
    </citation>
    <scope>NUCLEOTIDE SEQUENCE [LARGE SCALE GENOMIC DNA]</scope>
    <source>
        <strain evidence="8 9">BE198</strain>
    </source>
</reference>
<dbReference type="SUPFAM" id="SSF53649">
    <property type="entry name" value="Alkaline phosphatase-like"/>
    <property type="match status" value="1"/>
</dbReference>
<dbReference type="RefSeq" id="WP_310063382.1">
    <property type="nucleotide sequence ID" value="NZ_JAVDVY010000002.1"/>
</dbReference>
<evidence type="ECO:0000313" key="9">
    <source>
        <dbReference type="Proteomes" id="UP001251524"/>
    </source>
</evidence>
<comment type="subcellular location">
    <subcellularLocation>
        <location evidence="1">Cell membrane</location>
        <topology evidence="1">Multi-pass membrane protein</topology>
    </subcellularLocation>
</comment>
<gene>
    <name evidence="8" type="ORF">J2X06_002814</name>
</gene>
<dbReference type="CDD" id="cd16015">
    <property type="entry name" value="LTA_synthase"/>
    <property type="match status" value="1"/>
</dbReference>
<feature type="transmembrane region" description="Helical" evidence="6">
    <location>
        <begin position="20"/>
        <end position="40"/>
    </location>
</feature>
<dbReference type="InterPro" id="IPR017850">
    <property type="entry name" value="Alkaline_phosphatase_core_sf"/>
</dbReference>
<comment type="caution">
    <text evidence="8">The sequence shown here is derived from an EMBL/GenBank/DDBJ whole genome shotgun (WGS) entry which is preliminary data.</text>
</comment>
<feature type="transmembrane region" description="Helical" evidence="6">
    <location>
        <begin position="60"/>
        <end position="81"/>
    </location>
</feature>
<keyword evidence="5 6" id="KW-0472">Membrane</keyword>
<feature type="domain" description="Sulfatase N-terminal" evidence="7">
    <location>
        <begin position="269"/>
        <end position="557"/>
    </location>
</feature>
<keyword evidence="4 6" id="KW-1133">Transmembrane helix</keyword>
<evidence type="ECO:0000256" key="5">
    <source>
        <dbReference type="ARBA" id="ARBA00023136"/>
    </source>
</evidence>
<keyword evidence="8" id="KW-0378">Hydrolase</keyword>
<keyword evidence="2" id="KW-1003">Cell membrane</keyword>
<dbReference type="Gene3D" id="3.40.720.10">
    <property type="entry name" value="Alkaline Phosphatase, subunit A"/>
    <property type="match status" value="1"/>
</dbReference>
<dbReference type="Pfam" id="PF00884">
    <property type="entry name" value="Sulfatase"/>
    <property type="match status" value="1"/>
</dbReference>
<dbReference type="EC" id="3.1.6.-" evidence="8"/>
<dbReference type="InterPro" id="IPR000917">
    <property type="entry name" value="Sulfatase_N"/>
</dbReference>
<evidence type="ECO:0000313" key="8">
    <source>
        <dbReference type="EMBL" id="MDR7135605.1"/>
    </source>
</evidence>
<feature type="transmembrane region" description="Helical" evidence="6">
    <location>
        <begin position="178"/>
        <end position="196"/>
    </location>
</feature>
<proteinExistence type="predicted"/>
<dbReference type="EMBL" id="JAVDVY010000002">
    <property type="protein sequence ID" value="MDR7135605.1"/>
    <property type="molecule type" value="Genomic_DNA"/>
</dbReference>
<keyword evidence="3 6" id="KW-0812">Transmembrane</keyword>
<dbReference type="PANTHER" id="PTHR47371">
    <property type="entry name" value="LIPOTEICHOIC ACID SYNTHASE"/>
    <property type="match status" value="1"/>
</dbReference>
<evidence type="ECO:0000256" key="3">
    <source>
        <dbReference type="ARBA" id="ARBA00022692"/>
    </source>
</evidence>
<keyword evidence="9" id="KW-1185">Reference proteome</keyword>
<accession>A0ABU1WDD9</accession>
<sequence>MTESPQSQQGRAGSKFSGAVTRFLMLLPAMIVAALCLRGWGLLAGVPDGGFPDAPTARVVAMASGFDLLVFTKYLPVLFVLSWPWLLIRRTPLRVLALGVFWSLLLALQIALEQFYLVARVPLGAELFGYSWQEIRTTVSAGARLDALTLAGWLVPLVVLWLGIATQASRAERSRWPSPRLAGAALMLSLLGLWWLPSRPANGAFSTEAAYDLALNKAAYFVEENAGYLATHSQQRTPGYPDARYPFLRRERTPDVLGEHFAHSPEGPPNLVFILVEGLGRSFSGPRASLGSFTPFLDELAGRSLYWENFLATQGRTFGVLPSVFGSLPPGERGFNALGEAMPQHDDLLAVLKRNGYGLRFYSGSDVGFDNQRLYLQRQGVDTIVGVGDFGPQYPRSPGEASWGYADNELVSRTLAGESAAPRGPFVAVMQTISMHTPYSFPGQAAYHERFERRLDEIGIADADKPRYRRHENIYTSVMYTDDALRRFFDEFSRQPAYANTIFVITGDHRLPEIPIASRVERYHVPMIIASPLLKRPERIRSVSSHLDIAPSLLAYLSNGYGVATPRMVTWTGTGLDMEPSFRNVHDIALKQSKTILSDFVSGPWLLSRGELFALGDGMAIEPASDSAVAAQLGQRFARYRAANDRFARDRLLAPVDVATNWSGYRVGDRGVTAAPRTADPFGVHEVLAPETARSGPIDVEVLLANGGTTVSEEFVPLLVLSDEAGRELGEYYGSAIRLMPGARQQMRIPVAAGGLAPGRYYLAAIASHPVTGRRVGASRYRIPLQIRG</sequence>
<protein>
    <submittedName>
        <fullName evidence="8">Sulfatase</fullName>
        <ecNumber evidence="8">3.1.6.-</ecNumber>
    </submittedName>
</protein>
<evidence type="ECO:0000256" key="2">
    <source>
        <dbReference type="ARBA" id="ARBA00022475"/>
    </source>
</evidence>
<evidence type="ECO:0000256" key="1">
    <source>
        <dbReference type="ARBA" id="ARBA00004651"/>
    </source>
</evidence>
<feature type="transmembrane region" description="Helical" evidence="6">
    <location>
        <begin position="93"/>
        <end position="112"/>
    </location>
</feature>
<organism evidence="8 9">
    <name type="scientific">Lysobacter niastensis</name>
    <dbReference type="NCBI Taxonomy" id="380629"/>
    <lineage>
        <taxon>Bacteria</taxon>
        <taxon>Pseudomonadati</taxon>
        <taxon>Pseudomonadota</taxon>
        <taxon>Gammaproteobacteria</taxon>
        <taxon>Lysobacterales</taxon>
        <taxon>Lysobacteraceae</taxon>
        <taxon>Lysobacter</taxon>
    </lineage>
</organism>